<protein>
    <submittedName>
        <fullName evidence="4">Uncharacterized protein</fullName>
    </submittedName>
</protein>
<name>A0A397DKV2_APHAT</name>
<evidence type="ECO:0000313" key="2">
    <source>
        <dbReference type="EMBL" id="RHY25870.1"/>
    </source>
</evidence>
<evidence type="ECO:0000313" key="11">
    <source>
        <dbReference type="Proteomes" id="UP000266239"/>
    </source>
</evidence>
<dbReference type="EMBL" id="QUTB01003069">
    <property type="protein sequence ID" value="RHY69819.1"/>
    <property type="molecule type" value="Genomic_DNA"/>
</dbReference>
<dbReference type="Proteomes" id="UP000283543">
    <property type="component" value="Unassembled WGS sequence"/>
</dbReference>
<evidence type="ECO:0000313" key="1">
    <source>
        <dbReference type="EMBL" id="RHY00787.1"/>
    </source>
</evidence>
<evidence type="ECO:0000313" key="8">
    <source>
        <dbReference type="Proteomes" id="UP000265427"/>
    </source>
</evidence>
<dbReference type="Proteomes" id="UP000265716">
    <property type="component" value="Unassembled WGS sequence"/>
</dbReference>
<evidence type="ECO:0000313" key="4">
    <source>
        <dbReference type="EMBL" id="RHY66650.1"/>
    </source>
</evidence>
<dbReference type="EMBL" id="QUTF01013388">
    <property type="protein sequence ID" value="RHZ18172.1"/>
    <property type="molecule type" value="Genomic_DNA"/>
</dbReference>
<dbReference type="Proteomes" id="UP000265427">
    <property type="component" value="Unassembled WGS sequence"/>
</dbReference>
<organism evidence="4 9">
    <name type="scientific">Aphanomyces astaci</name>
    <name type="common">Crayfish plague agent</name>
    <dbReference type="NCBI Taxonomy" id="112090"/>
    <lineage>
        <taxon>Eukaryota</taxon>
        <taxon>Sar</taxon>
        <taxon>Stramenopiles</taxon>
        <taxon>Oomycota</taxon>
        <taxon>Saprolegniomycetes</taxon>
        <taxon>Saprolegniales</taxon>
        <taxon>Verrucalvaceae</taxon>
        <taxon>Aphanomyces</taxon>
    </lineage>
</organism>
<dbReference type="EMBL" id="QUTE01009186">
    <property type="protein sequence ID" value="RHZ20312.1"/>
    <property type="molecule type" value="Genomic_DNA"/>
</dbReference>
<dbReference type="EMBL" id="QUTC01004079">
    <property type="protein sequence ID" value="RHY66650.1"/>
    <property type="molecule type" value="Genomic_DNA"/>
</dbReference>
<gene>
    <name evidence="2" type="ORF">DYB25_006845</name>
    <name evidence="6" type="ORF">DYB26_008685</name>
    <name evidence="3" type="ORF">DYB30_013840</name>
    <name evidence="7" type="ORF">DYB31_001634</name>
    <name evidence="5" type="ORF">DYB34_007938</name>
    <name evidence="1" type="ORF">DYB36_007048</name>
    <name evidence="4" type="ORF">DYB38_006669</name>
</gene>
<dbReference type="AlphaFoldDB" id="A0A397DKV2"/>
<evidence type="ECO:0000313" key="6">
    <source>
        <dbReference type="EMBL" id="RHZ18172.1"/>
    </source>
</evidence>
<evidence type="ECO:0000313" key="12">
    <source>
        <dbReference type="Proteomes" id="UP000266643"/>
    </source>
</evidence>
<dbReference type="VEuPathDB" id="FungiDB:H257_17943"/>
<reference evidence="8 9" key="1">
    <citation type="submission" date="2018-08" db="EMBL/GenBank/DDBJ databases">
        <title>Aphanomyces genome sequencing and annotation.</title>
        <authorList>
            <person name="Minardi D."/>
            <person name="Oidtmann B."/>
            <person name="Van Der Giezen M."/>
            <person name="Studholme D.J."/>
        </authorList>
    </citation>
    <scope>NUCLEOTIDE SEQUENCE [LARGE SCALE GENOMIC DNA]</scope>
    <source>
        <strain evidence="7 10">197901</strain>
        <strain evidence="3 12">D2</strain>
        <strain evidence="6 14">FDL457</strain>
        <strain evidence="1 8">Kv</strain>
        <strain evidence="4 9">SA</strain>
        <strain evidence="5 13">Si</strain>
        <strain evidence="2 11">Yx</strain>
    </source>
</reference>
<evidence type="ECO:0000313" key="10">
    <source>
        <dbReference type="Proteomes" id="UP000266196"/>
    </source>
</evidence>
<evidence type="ECO:0000313" key="3">
    <source>
        <dbReference type="EMBL" id="RHY51828.1"/>
    </source>
</evidence>
<dbReference type="Proteomes" id="UP000286510">
    <property type="component" value="Unassembled WGS sequence"/>
</dbReference>
<evidence type="ECO:0000313" key="14">
    <source>
        <dbReference type="Proteomes" id="UP000286510"/>
    </source>
</evidence>
<dbReference type="Proteomes" id="UP000266196">
    <property type="component" value="Unassembled WGS sequence"/>
</dbReference>
<evidence type="ECO:0000313" key="5">
    <source>
        <dbReference type="EMBL" id="RHY69819.1"/>
    </source>
</evidence>
<evidence type="ECO:0000313" key="9">
    <source>
        <dbReference type="Proteomes" id="UP000265716"/>
    </source>
</evidence>
<evidence type="ECO:0000313" key="7">
    <source>
        <dbReference type="EMBL" id="RHZ20312.1"/>
    </source>
</evidence>
<dbReference type="InterPro" id="IPR036770">
    <property type="entry name" value="Ankyrin_rpt-contain_sf"/>
</dbReference>
<dbReference type="SUPFAM" id="SSF48403">
    <property type="entry name" value="Ankyrin repeat"/>
    <property type="match status" value="1"/>
</dbReference>
<proteinExistence type="predicted"/>
<sequence length="220" mass="24663">MTDATPASIWYAAKQGDLTTLKHLIEVTGHAFDQLDPELKTPFYYGCTYDRVYVLQYLEGLYRSRNVEMPEDQRAWCIVSCLTKDVRLYLEGKTTLNDVIAKREKAARDDELSVRDAAVAGNTSRLRWFLKNDQDSVLKQGDASSVLVAAAEANQLATTAMLKDFVKSQVTPEEFERQLDTARAATTSDNVRKILDGQLSMKDVMLLEKAAVPTPRGSFD</sequence>
<dbReference type="EMBL" id="QUSZ01008190">
    <property type="protein sequence ID" value="RHY00787.1"/>
    <property type="molecule type" value="Genomic_DNA"/>
</dbReference>
<evidence type="ECO:0000313" key="13">
    <source>
        <dbReference type="Proteomes" id="UP000283543"/>
    </source>
</evidence>
<dbReference type="Proteomes" id="UP000266239">
    <property type="component" value="Unassembled WGS sequence"/>
</dbReference>
<accession>A0A397DKV2</accession>
<comment type="caution">
    <text evidence="4">The sequence shown here is derived from an EMBL/GenBank/DDBJ whole genome shotgun (WGS) entry which is preliminary data.</text>
</comment>
<dbReference type="EMBL" id="QUTA01002795">
    <property type="protein sequence ID" value="RHY25870.1"/>
    <property type="molecule type" value="Genomic_DNA"/>
</dbReference>
<dbReference type="EMBL" id="QUTD01007100">
    <property type="protein sequence ID" value="RHY51828.1"/>
    <property type="molecule type" value="Genomic_DNA"/>
</dbReference>
<dbReference type="Proteomes" id="UP000266643">
    <property type="component" value="Unassembled WGS sequence"/>
</dbReference>